<proteinExistence type="predicted"/>
<dbReference type="PANTHER" id="PTHR47561:SF1">
    <property type="entry name" value="POLYSACCHARIDE DEACETYLASE FAMILY PROTEIN (AFU_ORTHOLOGUE AFUA_6G05030)"/>
    <property type="match status" value="1"/>
</dbReference>
<dbReference type="EMBL" id="JAMXQV010000009">
    <property type="protein sequence ID" value="MCR6485132.1"/>
    <property type="molecule type" value="Genomic_DNA"/>
</dbReference>
<comment type="caution">
    <text evidence="2">The sequence shown here is derived from an EMBL/GenBank/DDBJ whole genome shotgun (WGS) entry which is preliminary data.</text>
</comment>
<dbReference type="CDD" id="cd10938">
    <property type="entry name" value="CE4_HpPgdA_like"/>
    <property type="match status" value="1"/>
</dbReference>
<dbReference type="PROSITE" id="PS51677">
    <property type="entry name" value="NODB"/>
    <property type="match status" value="1"/>
</dbReference>
<dbReference type="RefSeq" id="WP_257921744.1">
    <property type="nucleotide sequence ID" value="NZ_JAMXQV010000009.1"/>
</dbReference>
<dbReference type="InterPro" id="IPR037950">
    <property type="entry name" value="PgdA-like"/>
</dbReference>
<dbReference type="InterPro" id="IPR011330">
    <property type="entry name" value="Glyco_hydro/deAcase_b/a-brl"/>
</dbReference>
<reference evidence="2" key="1">
    <citation type="submission" date="2022-06" db="EMBL/GenBank/DDBJ databases">
        <title>Amycolatopsis iheyaensis sp. nov., a new species of the genus Amycolatopsis isolated from soil in Iheya island, Japan.</title>
        <authorList>
            <person name="Ngamcharungchit C."/>
            <person name="Kanto H."/>
            <person name="Take A."/>
            <person name="Intra B."/>
            <person name="Matsumoto A."/>
            <person name="Panbangred W."/>
            <person name="Inahashi Y."/>
        </authorList>
    </citation>
    <scope>NUCLEOTIDE SEQUENCE</scope>
    <source>
        <strain evidence="2">OK19-0408</strain>
    </source>
</reference>
<sequence>MTTPVLLTFDMDAELLWTARDPAGADKPVWVSQGHYGPNVGLPRILALLKRYDIGATFFVPGQVVERYPAAIESILDAGFVIEHHSHTHTWSDNLGREQEAEEFGLAAAAIVKATGREPKGWRSPAAELTPHSVSLMEEHGMIFSSNLFDSDSVHLLEDRGRVTDIVEIPFAWPLVDTPVFMYTNRVTGRVMSAPSAVLETWTREFDGLSREEGTHFMLGTHPQFIGRPSRLWVLEQVIEHALESGRAEFLSCADYAERVRPGLLAA</sequence>
<protein>
    <submittedName>
        <fullName evidence="2">Polysaccharide deacetylase</fullName>
    </submittedName>
</protein>
<dbReference type="PANTHER" id="PTHR47561">
    <property type="entry name" value="POLYSACCHARIDE DEACETYLASE FAMILY PROTEIN (AFU_ORTHOLOGUE AFUA_6G05030)"/>
    <property type="match status" value="1"/>
</dbReference>
<accession>A0A9X2NDU6</accession>
<dbReference type="Pfam" id="PF01522">
    <property type="entry name" value="Polysacc_deac_1"/>
    <property type="match status" value="1"/>
</dbReference>
<dbReference type="GO" id="GO:0016810">
    <property type="term" value="F:hydrolase activity, acting on carbon-nitrogen (but not peptide) bonds"/>
    <property type="evidence" value="ECO:0007669"/>
    <property type="project" value="InterPro"/>
</dbReference>
<dbReference type="InterPro" id="IPR002509">
    <property type="entry name" value="NODB_dom"/>
</dbReference>
<dbReference type="GO" id="GO:0005975">
    <property type="term" value="P:carbohydrate metabolic process"/>
    <property type="evidence" value="ECO:0007669"/>
    <property type="project" value="InterPro"/>
</dbReference>
<dbReference type="AlphaFoldDB" id="A0A9X2NDU6"/>
<evidence type="ECO:0000313" key="3">
    <source>
        <dbReference type="Proteomes" id="UP001144096"/>
    </source>
</evidence>
<feature type="domain" description="NodB homology" evidence="1">
    <location>
        <begin position="28"/>
        <end position="267"/>
    </location>
</feature>
<dbReference type="Proteomes" id="UP001144096">
    <property type="component" value="Unassembled WGS sequence"/>
</dbReference>
<name>A0A9X2NDU6_9PSEU</name>
<evidence type="ECO:0000259" key="1">
    <source>
        <dbReference type="PROSITE" id="PS51677"/>
    </source>
</evidence>
<dbReference type="SUPFAM" id="SSF88713">
    <property type="entry name" value="Glycoside hydrolase/deacetylase"/>
    <property type="match status" value="1"/>
</dbReference>
<organism evidence="2 3">
    <name type="scientific">Amycolatopsis iheyensis</name>
    <dbReference type="NCBI Taxonomy" id="2945988"/>
    <lineage>
        <taxon>Bacteria</taxon>
        <taxon>Bacillati</taxon>
        <taxon>Actinomycetota</taxon>
        <taxon>Actinomycetes</taxon>
        <taxon>Pseudonocardiales</taxon>
        <taxon>Pseudonocardiaceae</taxon>
        <taxon>Amycolatopsis</taxon>
    </lineage>
</organism>
<keyword evidence="3" id="KW-1185">Reference proteome</keyword>
<evidence type="ECO:0000313" key="2">
    <source>
        <dbReference type="EMBL" id="MCR6485132.1"/>
    </source>
</evidence>
<gene>
    <name evidence="2" type="ORF">M8542_20080</name>
</gene>
<dbReference type="Gene3D" id="3.20.20.370">
    <property type="entry name" value="Glycoside hydrolase/deacetylase"/>
    <property type="match status" value="1"/>
</dbReference>